<feature type="transmembrane region" description="Helical" evidence="1">
    <location>
        <begin position="7"/>
        <end position="24"/>
    </location>
</feature>
<gene>
    <name evidence="2" type="ORF">FHK87_11290</name>
</gene>
<sequence>MKNKHYSIIGFLAVGIFWITYFIMANQRPKYSYLSKAISELGSVDAPNKWYWNIVGYIIPGMLIAIFGFGLHKNLASKNSSKLPLIGIVLSGLFMSFSGIFPGDFDNKESLTMLLHTLGSFGSYIFFLIGAFTYPKLMKTSTYWKKAIKPTLTFTWLTILFGSWAFIFPNIPAAGQRIVFAFYFIWVLFNAYKLYKRPRTEIKNESLPTP</sequence>
<protein>
    <submittedName>
        <fullName evidence="2">DUF998 domain-containing protein</fullName>
    </submittedName>
</protein>
<dbReference type="AlphaFoldDB" id="A0A504JHE8"/>
<organism evidence="2 3">
    <name type="scientific">Aquimarina algicola</name>
    <dbReference type="NCBI Taxonomy" id="2589995"/>
    <lineage>
        <taxon>Bacteria</taxon>
        <taxon>Pseudomonadati</taxon>
        <taxon>Bacteroidota</taxon>
        <taxon>Flavobacteriia</taxon>
        <taxon>Flavobacteriales</taxon>
        <taxon>Flavobacteriaceae</taxon>
        <taxon>Aquimarina</taxon>
    </lineage>
</organism>
<feature type="transmembrane region" description="Helical" evidence="1">
    <location>
        <begin position="113"/>
        <end position="135"/>
    </location>
</feature>
<dbReference type="RefSeq" id="WP_140592845.1">
    <property type="nucleotide sequence ID" value="NZ_VFWZ01000003.1"/>
</dbReference>
<comment type="caution">
    <text evidence="2">The sequence shown here is derived from an EMBL/GenBank/DDBJ whole genome shotgun (WGS) entry which is preliminary data.</text>
</comment>
<evidence type="ECO:0000313" key="2">
    <source>
        <dbReference type="EMBL" id="TPN85861.1"/>
    </source>
</evidence>
<reference evidence="2 3" key="1">
    <citation type="submission" date="2019-06" db="EMBL/GenBank/DDBJ databases">
        <authorList>
            <person name="Meng X."/>
        </authorList>
    </citation>
    <scope>NUCLEOTIDE SEQUENCE [LARGE SCALE GENOMIC DNA]</scope>
    <source>
        <strain evidence="2 3">M625</strain>
    </source>
</reference>
<proteinExistence type="predicted"/>
<feature type="transmembrane region" description="Helical" evidence="1">
    <location>
        <begin position="147"/>
        <end position="168"/>
    </location>
</feature>
<name>A0A504JHE8_9FLAO</name>
<evidence type="ECO:0000256" key="1">
    <source>
        <dbReference type="SAM" id="Phobius"/>
    </source>
</evidence>
<keyword evidence="3" id="KW-1185">Reference proteome</keyword>
<accession>A0A504JHE8</accession>
<dbReference type="InterPro" id="IPR009339">
    <property type="entry name" value="DUF998"/>
</dbReference>
<evidence type="ECO:0000313" key="3">
    <source>
        <dbReference type="Proteomes" id="UP000315540"/>
    </source>
</evidence>
<dbReference type="OrthoDB" id="679392at2"/>
<dbReference type="EMBL" id="VFWZ01000003">
    <property type="protein sequence ID" value="TPN85861.1"/>
    <property type="molecule type" value="Genomic_DNA"/>
</dbReference>
<keyword evidence="1" id="KW-0812">Transmembrane</keyword>
<dbReference type="Proteomes" id="UP000315540">
    <property type="component" value="Unassembled WGS sequence"/>
</dbReference>
<keyword evidence="1" id="KW-0472">Membrane</keyword>
<feature type="transmembrane region" description="Helical" evidence="1">
    <location>
        <begin position="83"/>
        <end position="101"/>
    </location>
</feature>
<keyword evidence="1" id="KW-1133">Transmembrane helix</keyword>
<dbReference type="Pfam" id="PF06197">
    <property type="entry name" value="DUF998"/>
    <property type="match status" value="1"/>
</dbReference>
<feature type="transmembrane region" description="Helical" evidence="1">
    <location>
        <begin position="174"/>
        <end position="195"/>
    </location>
</feature>
<feature type="transmembrane region" description="Helical" evidence="1">
    <location>
        <begin position="50"/>
        <end position="71"/>
    </location>
</feature>